<keyword evidence="6" id="KW-1185">Reference proteome</keyword>
<evidence type="ECO:0000313" key="6">
    <source>
        <dbReference type="Proteomes" id="UP000546536"/>
    </source>
</evidence>
<dbReference type="EMBL" id="JABERH010000041">
    <property type="protein sequence ID" value="NNH39960.1"/>
    <property type="molecule type" value="Genomic_DNA"/>
</dbReference>
<evidence type="ECO:0000313" key="1">
    <source>
        <dbReference type="EMBL" id="NNH39960.1"/>
    </source>
</evidence>
<accession>A0A4R0EE66</accession>
<proteinExistence type="predicted"/>
<comment type="caution">
    <text evidence="3">The sequence shown here is derived from an EMBL/GenBank/DDBJ whole genome shotgun (WGS) entry which is preliminary data.</text>
</comment>
<evidence type="ECO:0000313" key="2">
    <source>
        <dbReference type="EMBL" id="NNH86430.1"/>
    </source>
</evidence>
<dbReference type="EMBL" id="JABERG010000001">
    <property type="protein sequence ID" value="NNH86430.1"/>
    <property type="molecule type" value="Genomic_DNA"/>
</dbReference>
<evidence type="ECO:0000313" key="5">
    <source>
        <dbReference type="Proteomes" id="UP000532147"/>
    </source>
</evidence>
<accession>A0A7Y2RWW5</accession>
<dbReference type="Proteomes" id="UP000532147">
    <property type="component" value="Unassembled WGS sequence"/>
</dbReference>
<gene>
    <name evidence="3" type="ORF">E0H85_16150</name>
    <name evidence="1" type="ORF">HLH11_15320</name>
    <name evidence="2" type="ORF">HLH13_01620</name>
</gene>
<evidence type="ECO:0000313" key="3">
    <source>
        <dbReference type="EMBL" id="TCB54339.1"/>
    </source>
</evidence>
<dbReference type="Proteomes" id="UP000291380">
    <property type="component" value="Unassembled WGS sequence"/>
</dbReference>
<dbReference type="AlphaFoldDB" id="A0A241VJG0"/>
<name>A0A241VJG0_9GAMM</name>
<reference evidence="3 4" key="1">
    <citation type="submission" date="2019-02" db="EMBL/GenBank/DDBJ databases">
        <title>High diversity of culturable Acinetobacter species in natural soil and water ecosystems.</title>
        <authorList>
            <person name="Radolfova-Krizova L."/>
            <person name="Nemec A."/>
        </authorList>
    </citation>
    <scope>NUCLEOTIDE SEQUENCE [LARGE SCALE GENOMIC DNA]</scope>
    <source>
        <strain evidence="3 4">ANC 4281</strain>
    </source>
</reference>
<accession>A0A241VJG0</accession>
<dbReference type="OrthoDB" id="6706001at2"/>
<evidence type="ECO:0000313" key="4">
    <source>
        <dbReference type="Proteomes" id="UP000291380"/>
    </source>
</evidence>
<dbReference type="Proteomes" id="UP000546536">
    <property type="component" value="Unassembled WGS sequence"/>
</dbReference>
<protein>
    <submittedName>
        <fullName evidence="3">Uncharacterized protein</fullName>
    </submittedName>
</protein>
<sequence>MSKILILKEVNAISSCGTEIIVEQIFEKNLNEDGASLNWMALPKIVISEKVFNLNKDNIFTHPGTGKVFRVIKQTDMFKFKKKTKRLF</sequence>
<dbReference type="EMBL" id="SJOA01000034">
    <property type="protein sequence ID" value="TCB54339.1"/>
    <property type="molecule type" value="Genomic_DNA"/>
</dbReference>
<dbReference type="RefSeq" id="WP_067722547.1">
    <property type="nucleotide sequence ID" value="NZ_JABERF010000008.1"/>
</dbReference>
<accession>A0A7Y2LAI1</accession>
<organism evidence="3 4">
    <name type="scientific">Acinetobacter terrae</name>
    <dbReference type="NCBI Taxonomy" id="2731247"/>
    <lineage>
        <taxon>Bacteria</taxon>
        <taxon>Pseudomonadati</taxon>
        <taxon>Pseudomonadota</taxon>
        <taxon>Gammaproteobacteria</taxon>
        <taxon>Moraxellales</taxon>
        <taxon>Moraxellaceae</taxon>
        <taxon>Acinetobacter</taxon>
        <taxon>Acinetobacter Taxon 24</taxon>
    </lineage>
</organism>
<reference evidence="5 6" key="2">
    <citation type="submission" date="2020-04" db="EMBL/GenBank/DDBJ databases">
        <title>Acinetobacter Taxon 24.</title>
        <authorList>
            <person name="Nemec A."/>
            <person name="Radolfova-Krizova L."/>
            <person name="Higgins P.G."/>
            <person name="Spanelova P."/>
        </authorList>
    </citation>
    <scope>NUCLEOTIDE SEQUENCE [LARGE SCALE GENOMIC DNA]</scope>
    <source>
        <strain evidence="2 6">ANC 4279</strain>
        <strain evidence="1 5">ANC 4280</strain>
    </source>
</reference>